<evidence type="ECO:0000313" key="4">
    <source>
        <dbReference type="Proteomes" id="UP001176521"/>
    </source>
</evidence>
<protein>
    <recommendedName>
        <fullName evidence="5">Dickkopf N-terminal cysteine-rich domain-containing protein</fullName>
    </recommendedName>
</protein>
<organism evidence="3 4">
    <name type="scientific">Tilletia horrida</name>
    <dbReference type="NCBI Taxonomy" id="155126"/>
    <lineage>
        <taxon>Eukaryota</taxon>
        <taxon>Fungi</taxon>
        <taxon>Dikarya</taxon>
        <taxon>Basidiomycota</taxon>
        <taxon>Ustilaginomycotina</taxon>
        <taxon>Exobasidiomycetes</taxon>
        <taxon>Tilletiales</taxon>
        <taxon>Tilletiaceae</taxon>
        <taxon>Tilletia</taxon>
    </lineage>
</organism>
<reference evidence="3" key="1">
    <citation type="journal article" date="2023" name="PhytoFront">
        <title>Draft Genome Resources of Seven Strains of Tilletia horrida, Causal Agent of Kernel Smut of Rice.</title>
        <authorList>
            <person name="Khanal S."/>
            <person name="Antony Babu S."/>
            <person name="Zhou X.G."/>
        </authorList>
    </citation>
    <scope>NUCLEOTIDE SEQUENCE</scope>
    <source>
        <strain evidence="3">TX3</strain>
    </source>
</reference>
<keyword evidence="4" id="KW-1185">Reference proteome</keyword>
<feature type="region of interest" description="Disordered" evidence="1">
    <location>
        <begin position="387"/>
        <end position="429"/>
    </location>
</feature>
<dbReference type="EMBL" id="JAPDMQ010000083">
    <property type="protein sequence ID" value="KAK0536062.1"/>
    <property type="molecule type" value="Genomic_DNA"/>
</dbReference>
<evidence type="ECO:0000256" key="1">
    <source>
        <dbReference type="SAM" id="MobiDB-lite"/>
    </source>
</evidence>
<dbReference type="AlphaFoldDB" id="A0AAN6GGH4"/>
<proteinExistence type="predicted"/>
<evidence type="ECO:0000256" key="2">
    <source>
        <dbReference type="SAM" id="SignalP"/>
    </source>
</evidence>
<feature type="chain" id="PRO_5042907306" description="Dickkopf N-terminal cysteine-rich domain-containing protein" evidence="2">
    <location>
        <begin position="29"/>
        <end position="557"/>
    </location>
</feature>
<sequence length="557" mass="57942">MLQVIKRGGHKLAFALLLTHLLTAVALGSPTGLATDSKSIELVARSEAGTKFVGANCTSDAQCLSGSCTSRPLATDSNGLHYGPLYYDVDPKRCDALRVGQSGCTTYSDCGTGLCEDGTCTLGADGERCLITYQCADVCSAGGICVAKAYDLPRGALCRDGNQCLSTRCTQSFIGKGFQRPSLADDTKVVTVFDRICEESKLGEACGATSDCGSGSCQGGKCALQPNGGACTKGVQCYSGQCSSTTAQCEAASASAPCTQDDQCYSNACEPQACVPLHGGYGEYCPDPICGAVPDGGSCRENRDCASAPGTSCGPEHKREYKATMFSFLKTQGGSLALVLLAASLPRADHVCSTPPKAQGAGQPCKLAPQCLSGSCNFGYGSVVRPELGSLSQSPHRDRRHELQGARPRAGPSATRASASGRASRSGTAGASTADLCAAIRLGGACRSYADWLDDSADSCTAEHKCAVRTGYACTEKSDCESGFCTSQTCEAAPATTTTTTTTSNSKDVEQHDQGDDYFFGKDFDFDFDSGRGLELDLDLDLEDDRQSPPRRALPHG</sequence>
<keyword evidence="2" id="KW-0732">Signal</keyword>
<name>A0AAN6GGH4_9BASI</name>
<accession>A0AAN6GGH4</accession>
<feature type="signal peptide" evidence="2">
    <location>
        <begin position="1"/>
        <end position="28"/>
    </location>
</feature>
<comment type="caution">
    <text evidence="3">The sequence shown here is derived from an EMBL/GenBank/DDBJ whole genome shotgun (WGS) entry which is preliminary data.</text>
</comment>
<dbReference type="Proteomes" id="UP001176521">
    <property type="component" value="Unassembled WGS sequence"/>
</dbReference>
<evidence type="ECO:0000313" key="3">
    <source>
        <dbReference type="EMBL" id="KAK0536062.1"/>
    </source>
</evidence>
<evidence type="ECO:0008006" key="5">
    <source>
        <dbReference type="Google" id="ProtNLM"/>
    </source>
</evidence>
<gene>
    <name evidence="3" type="ORF">OC842_002100</name>
</gene>
<feature type="compositionally biased region" description="Low complexity" evidence="1">
    <location>
        <begin position="405"/>
        <end position="429"/>
    </location>
</feature>